<protein>
    <recommendedName>
        <fullName evidence="5">Lipoprotein</fullName>
    </recommendedName>
</protein>
<evidence type="ECO:0000313" key="3">
    <source>
        <dbReference type="EMBL" id="OIS91462.1"/>
    </source>
</evidence>
<feature type="signal peptide" evidence="2">
    <location>
        <begin position="1"/>
        <end position="25"/>
    </location>
</feature>
<evidence type="ECO:0000313" key="4">
    <source>
        <dbReference type="Proteomes" id="UP000182985"/>
    </source>
</evidence>
<keyword evidence="4" id="KW-1185">Reference proteome</keyword>
<dbReference type="PROSITE" id="PS51257">
    <property type="entry name" value="PROKAR_LIPOPROTEIN"/>
    <property type="match status" value="1"/>
</dbReference>
<dbReference type="OrthoDB" id="7374881at2"/>
<feature type="region of interest" description="Disordered" evidence="1">
    <location>
        <begin position="35"/>
        <end position="90"/>
    </location>
</feature>
<feature type="compositionally biased region" description="Low complexity" evidence="1">
    <location>
        <begin position="37"/>
        <end position="89"/>
    </location>
</feature>
<comment type="caution">
    <text evidence="3">The sequence shown here is derived from an EMBL/GenBank/DDBJ whole genome shotgun (WGS) entry which is preliminary data.</text>
</comment>
<dbReference type="AlphaFoldDB" id="A0A1J6I0Z8"/>
<evidence type="ECO:0000256" key="1">
    <source>
        <dbReference type="SAM" id="MobiDB-lite"/>
    </source>
</evidence>
<proteinExistence type="predicted"/>
<accession>A0A1J6I0Z8</accession>
<name>A0A1J6I0Z8_9HYPH</name>
<organism evidence="3 4">
    <name type="scientific">Brucella cytisi</name>
    <dbReference type="NCBI Taxonomy" id="407152"/>
    <lineage>
        <taxon>Bacteria</taxon>
        <taxon>Pseudomonadati</taxon>
        <taxon>Pseudomonadota</taxon>
        <taxon>Alphaproteobacteria</taxon>
        <taxon>Hyphomicrobiales</taxon>
        <taxon>Brucellaceae</taxon>
        <taxon>Brucella/Ochrobactrum group</taxon>
        <taxon>Brucella</taxon>
    </lineage>
</organism>
<gene>
    <name evidence="3" type="ORF">BLA27_21540</name>
</gene>
<dbReference type="RefSeq" id="WP_071633492.1">
    <property type="nucleotide sequence ID" value="NZ_MOEC01000028.1"/>
</dbReference>
<dbReference type="EMBL" id="MOEC01000028">
    <property type="protein sequence ID" value="OIS91462.1"/>
    <property type="molecule type" value="Genomic_DNA"/>
</dbReference>
<evidence type="ECO:0008006" key="5">
    <source>
        <dbReference type="Google" id="ProtNLM"/>
    </source>
</evidence>
<evidence type="ECO:0000256" key="2">
    <source>
        <dbReference type="SAM" id="SignalP"/>
    </source>
</evidence>
<sequence length="217" mass="22492">MKPNMNKARLSTMLLLAGVLTSVLAACNSTESALNVQGSNQNSGQNSGQTTPPAATPGTPATGTAPVQPTGTIPATNGTAPATTTPVAPQRSAALKPGKLHIAPIVGAPVNVVTPLTHRMNDDAKTKGIELAGNNDPSAAYVMKGYFSVLSEDNQTTVLYVWDVLDASGNRLHRMQGQEKVPGAAADSWSVVPASAMQTIADRTMQEYSTWLAANRA</sequence>
<reference evidence="3 4" key="1">
    <citation type="submission" date="2016-10" db="EMBL/GenBank/DDBJ databases">
        <title>The Draft Genome Sequence of the Potato Rhizosphere Bacteria Ochrobactrum sp. IPA7.2.</title>
        <authorList>
            <person name="Gogoleva N.E."/>
            <person name="Khlopko Y.A."/>
            <person name="Burygin G.L."/>
            <person name="Plotnikov A.O."/>
        </authorList>
    </citation>
    <scope>NUCLEOTIDE SEQUENCE [LARGE SCALE GENOMIC DNA]</scope>
    <source>
        <strain evidence="3 4">IPA7.2</strain>
    </source>
</reference>
<dbReference type="Proteomes" id="UP000182985">
    <property type="component" value="Unassembled WGS sequence"/>
</dbReference>
<keyword evidence="2" id="KW-0732">Signal</keyword>
<feature type="chain" id="PRO_5009639323" description="Lipoprotein" evidence="2">
    <location>
        <begin position="26"/>
        <end position="217"/>
    </location>
</feature>